<dbReference type="EMBL" id="MPUH01000069">
    <property type="protein sequence ID" value="OMJ92033.1"/>
    <property type="molecule type" value="Genomic_DNA"/>
</dbReference>
<dbReference type="Proteomes" id="UP000187209">
    <property type="component" value="Unassembled WGS sequence"/>
</dbReference>
<proteinExistence type="predicted"/>
<evidence type="ECO:0000313" key="3">
    <source>
        <dbReference type="EMBL" id="OMJ92033.1"/>
    </source>
</evidence>
<accession>A0A1R2CST7</accession>
<feature type="region of interest" description="Disordered" evidence="2">
    <location>
        <begin position="1"/>
        <end position="20"/>
    </location>
</feature>
<feature type="coiled-coil region" evidence="1">
    <location>
        <begin position="323"/>
        <end position="386"/>
    </location>
</feature>
<reference evidence="3 4" key="1">
    <citation type="submission" date="2016-11" db="EMBL/GenBank/DDBJ databases">
        <title>The macronuclear genome of Stentor coeruleus: a giant cell with tiny introns.</title>
        <authorList>
            <person name="Slabodnick M."/>
            <person name="Ruby J.G."/>
            <person name="Reiff S.B."/>
            <person name="Swart E.C."/>
            <person name="Gosai S."/>
            <person name="Prabakaran S."/>
            <person name="Witkowska E."/>
            <person name="Larue G.E."/>
            <person name="Fisher S."/>
            <person name="Freeman R.M."/>
            <person name="Gunawardena J."/>
            <person name="Chu W."/>
            <person name="Stover N.A."/>
            <person name="Gregory B.D."/>
            <person name="Nowacki M."/>
            <person name="Derisi J."/>
            <person name="Roy S.W."/>
            <person name="Marshall W.F."/>
            <person name="Sood P."/>
        </authorList>
    </citation>
    <scope>NUCLEOTIDE SEQUENCE [LARGE SCALE GENOMIC DNA]</scope>
    <source>
        <strain evidence="3">WM001</strain>
    </source>
</reference>
<evidence type="ECO:0000256" key="1">
    <source>
        <dbReference type="SAM" id="Coils"/>
    </source>
</evidence>
<feature type="compositionally biased region" description="Polar residues" evidence="2">
    <location>
        <begin position="1"/>
        <end position="17"/>
    </location>
</feature>
<dbReference type="AlphaFoldDB" id="A0A1R2CST7"/>
<evidence type="ECO:0000313" key="4">
    <source>
        <dbReference type="Proteomes" id="UP000187209"/>
    </source>
</evidence>
<organism evidence="3 4">
    <name type="scientific">Stentor coeruleus</name>
    <dbReference type="NCBI Taxonomy" id="5963"/>
    <lineage>
        <taxon>Eukaryota</taxon>
        <taxon>Sar</taxon>
        <taxon>Alveolata</taxon>
        <taxon>Ciliophora</taxon>
        <taxon>Postciliodesmatophora</taxon>
        <taxon>Heterotrichea</taxon>
        <taxon>Heterotrichida</taxon>
        <taxon>Stentoridae</taxon>
        <taxon>Stentor</taxon>
    </lineage>
</organism>
<feature type="coiled-coil region" evidence="1">
    <location>
        <begin position="518"/>
        <end position="549"/>
    </location>
</feature>
<name>A0A1R2CST7_9CILI</name>
<evidence type="ECO:0000256" key="2">
    <source>
        <dbReference type="SAM" id="MobiDB-lite"/>
    </source>
</evidence>
<keyword evidence="4" id="KW-1185">Reference proteome</keyword>
<sequence>MSRQQLSMFSSGTSFCSNKEDSESISHQLDRLNQVIQSLTYDHTSPDASRFLYSPSIESLQGFSKVSGDENEEELYSENMYKNIEDFLLELDRASMVREDFRSMEIRRIQRSIPEEVLENLIEIDITQEELIEFIKILEKLRDENFKSINSQSVDLGSHKIAFKIRKNNMMNIDKDFIANSFFQYFSLPKLELLNISYPQNPQEDSIERLVKDMQNAYNEQFSPCHLKSLDQNFILVQGNKKQITGCFMKQEQQKILDSLEWQSFELMSLKDQYQQKLNKLIASETELFNIKNSLKNEELRIQTQKMLLVKDVENLFQQKRILEKLRDDNKKCLETIKCLISEFTFIPEEDKSISPQKKSEIDCEMDRLQNEIDQLEQGLDLKTDKTESLQMRIDRLKTQQSHLKTLRVMNASAERSTIFASRVKGVESRRAFALQELSRNNSTNTINSQRTSRNSIASQPQRSLLPQIPINKENQTTSLEGYQIYIKTQETRLIEREQELNKREMMLTKSFGDCSSKENLIQAIQNEQRNLKILRKDLEKRQKMLENDILINANKASEFHAKEKEFSKVVAIVTGFIKEQNLLENRLQMLFDFFDCVAVDFSRARRIVLI</sequence>
<gene>
    <name evidence="3" type="ORF">SteCoe_5235</name>
</gene>
<keyword evidence="1" id="KW-0175">Coiled coil</keyword>
<comment type="caution">
    <text evidence="3">The sequence shown here is derived from an EMBL/GenBank/DDBJ whole genome shotgun (WGS) entry which is preliminary data.</text>
</comment>
<protein>
    <submittedName>
        <fullName evidence="3">Uncharacterized protein</fullName>
    </submittedName>
</protein>